<evidence type="ECO:0000256" key="8">
    <source>
        <dbReference type="SAM" id="MobiDB-lite"/>
    </source>
</evidence>
<feature type="region of interest" description="Disordered" evidence="8">
    <location>
        <begin position="140"/>
        <end position="159"/>
    </location>
</feature>
<dbReference type="STRING" id="392333.SAMN05660860_00894"/>
<evidence type="ECO:0000256" key="1">
    <source>
        <dbReference type="ARBA" id="ARBA00009913"/>
    </source>
</evidence>
<evidence type="ECO:0000313" key="11">
    <source>
        <dbReference type="Proteomes" id="UP000182146"/>
    </source>
</evidence>
<dbReference type="GO" id="GO:0015074">
    <property type="term" value="P:DNA integration"/>
    <property type="evidence" value="ECO:0007669"/>
    <property type="project" value="UniProtKB-KW"/>
</dbReference>
<evidence type="ECO:0000256" key="3">
    <source>
        <dbReference type="ARBA" id="ARBA00023100"/>
    </source>
</evidence>
<evidence type="ECO:0000259" key="9">
    <source>
        <dbReference type="PROSITE" id="PS51736"/>
    </source>
</evidence>
<feature type="domain" description="Resolvase/invertase-type recombinase catalytic" evidence="9">
    <location>
        <begin position="16"/>
        <end position="149"/>
    </location>
</feature>
<evidence type="ECO:0000256" key="4">
    <source>
        <dbReference type="ARBA" id="ARBA00023125"/>
    </source>
</evidence>
<dbReference type="Pfam" id="PF00239">
    <property type="entry name" value="Resolvase"/>
    <property type="match status" value="1"/>
</dbReference>
<protein>
    <submittedName>
        <fullName evidence="10">Site-specific DNA recombinase</fullName>
    </submittedName>
</protein>
<dbReference type="PROSITE" id="PS51736">
    <property type="entry name" value="RECOMBINASES_3"/>
    <property type="match status" value="1"/>
</dbReference>
<dbReference type="SMART" id="SM00857">
    <property type="entry name" value="Resolvase"/>
    <property type="match status" value="1"/>
</dbReference>
<evidence type="ECO:0000256" key="5">
    <source>
        <dbReference type="ARBA" id="ARBA00023172"/>
    </source>
</evidence>
<dbReference type="FunFam" id="3.40.50.1390:FF:000001">
    <property type="entry name" value="DNA recombinase"/>
    <property type="match status" value="1"/>
</dbReference>
<keyword evidence="3" id="KW-0230">DNA invertase</keyword>
<dbReference type="PROSITE" id="PS00397">
    <property type="entry name" value="RECOMBINASES_1"/>
    <property type="match status" value="1"/>
</dbReference>
<dbReference type="GO" id="GO:0003677">
    <property type="term" value="F:DNA binding"/>
    <property type="evidence" value="ECO:0007669"/>
    <property type="project" value="UniProtKB-KW"/>
</dbReference>
<reference evidence="10 11" key="1">
    <citation type="submission" date="2016-10" db="EMBL/GenBank/DDBJ databases">
        <authorList>
            <person name="de Groot N.N."/>
        </authorList>
    </citation>
    <scope>NUCLEOTIDE SEQUENCE [LARGE SCALE GENOMIC DNA]</scope>
    <source>
        <strain evidence="10 11">DSM 17813</strain>
    </source>
</reference>
<dbReference type="SUPFAM" id="SSF53041">
    <property type="entry name" value="Resolvase-like"/>
    <property type="match status" value="1"/>
</dbReference>
<dbReference type="CDD" id="cd03768">
    <property type="entry name" value="SR_ResInv"/>
    <property type="match status" value="1"/>
</dbReference>
<dbReference type="InterPro" id="IPR006118">
    <property type="entry name" value="Recombinase_CS"/>
</dbReference>
<evidence type="ECO:0000313" key="10">
    <source>
        <dbReference type="EMBL" id="SDL54685.1"/>
    </source>
</evidence>
<gene>
    <name evidence="10" type="ORF">SAMN05660860_00894</name>
</gene>
<feature type="active site" description="O-(5'-phospho-DNA)-serine intermediate" evidence="6 7">
    <location>
        <position position="24"/>
    </location>
</feature>
<organism evidence="10 11">
    <name type="scientific">Geoalkalibacter ferrihydriticus</name>
    <dbReference type="NCBI Taxonomy" id="392333"/>
    <lineage>
        <taxon>Bacteria</taxon>
        <taxon>Pseudomonadati</taxon>
        <taxon>Thermodesulfobacteriota</taxon>
        <taxon>Desulfuromonadia</taxon>
        <taxon>Desulfuromonadales</taxon>
        <taxon>Geoalkalibacteraceae</taxon>
        <taxon>Geoalkalibacter</taxon>
    </lineage>
</organism>
<dbReference type="PANTHER" id="PTHR30461">
    <property type="entry name" value="DNA-INVERTASE FROM LAMBDOID PROPHAGE"/>
    <property type="match status" value="1"/>
</dbReference>
<keyword evidence="2" id="KW-0229">DNA integration</keyword>
<evidence type="ECO:0000256" key="7">
    <source>
        <dbReference type="PROSITE-ProRule" id="PRU10137"/>
    </source>
</evidence>
<keyword evidence="4" id="KW-0238">DNA-binding</keyword>
<keyword evidence="5" id="KW-0233">DNA recombination</keyword>
<dbReference type="InterPro" id="IPR050639">
    <property type="entry name" value="SSR_resolvase"/>
</dbReference>
<comment type="similarity">
    <text evidence="1">Belongs to the site-specific recombinase resolvase family.</text>
</comment>
<dbReference type="EMBL" id="FNGU01000001">
    <property type="protein sequence ID" value="SDL54685.1"/>
    <property type="molecule type" value="Genomic_DNA"/>
</dbReference>
<dbReference type="AlphaFoldDB" id="A0A1G9KZC4"/>
<dbReference type="PANTHER" id="PTHR30461:SF26">
    <property type="entry name" value="RESOLVASE HOMOLOG YNEB"/>
    <property type="match status" value="1"/>
</dbReference>
<dbReference type="InterPro" id="IPR006119">
    <property type="entry name" value="Resolv_N"/>
</dbReference>
<evidence type="ECO:0000256" key="6">
    <source>
        <dbReference type="PIRSR" id="PIRSR606118-50"/>
    </source>
</evidence>
<dbReference type="Proteomes" id="UP000182146">
    <property type="component" value="Unassembled WGS sequence"/>
</dbReference>
<dbReference type="InterPro" id="IPR036162">
    <property type="entry name" value="Resolvase-like_N_sf"/>
</dbReference>
<evidence type="ECO:0000256" key="2">
    <source>
        <dbReference type="ARBA" id="ARBA00022908"/>
    </source>
</evidence>
<dbReference type="Gene3D" id="3.40.50.1390">
    <property type="entry name" value="Resolvase, N-terminal catalytic domain"/>
    <property type="match status" value="1"/>
</dbReference>
<proteinExistence type="inferred from homology"/>
<accession>A0A1G9KZC4</accession>
<sequence length="200" mass="22347">MRLCDKFVHMRESLSHKIGYARVSTIGQNLDGQLDLLRQAGCDKIFSDKVSGVAVSRPEWDKALEYLRPGDVLVVTELSRMTRSLMHLLQLVKEFEDRGVNIISLRENIDTSTATGRAFMHIIGAINQMERELKAERAAAGRAAAKARGKSGGRPRTDQAKLEHARVLYENSEQSAQAICDSLGIGRRTFFKYLAQCRPA</sequence>
<name>A0A1G9KZC4_9BACT</name>
<dbReference type="GO" id="GO:0000150">
    <property type="term" value="F:DNA strand exchange activity"/>
    <property type="evidence" value="ECO:0007669"/>
    <property type="project" value="UniProtKB-KW"/>
</dbReference>